<name>A0A0M3JLP2_ANISI</name>
<evidence type="ECO:0000313" key="3">
    <source>
        <dbReference type="WBParaSite" id="ASIM_0000857301-mRNA-1"/>
    </source>
</evidence>
<proteinExistence type="predicted"/>
<dbReference type="Proteomes" id="UP000267096">
    <property type="component" value="Unassembled WGS sequence"/>
</dbReference>
<dbReference type="EMBL" id="UYRR01022227">
    <property type="protein sequence ID" value="VDK31318.1"/>
    <property type="molecule type" value="Genomic_DNA"/>
</dbReference>
<sequence>MPHEVPIEESRIANIELDIQHIKEKFKWTDFLLSRFQSELAQLRGDIDMGTSYKSMDDSEDGGSGERGEVLYAIGNDFRKSMH</sequence>
<accession>A0A0M3JLP2</accession>
<organism evidence="3">
    <name type="scientific">Anisakis simplex</name>
    <name type="common">Herring worm</name>
    <dbReference type="NCBI Taxonomy" id="6269"/>
    <lineage>
        <taxon>Eukaryota</taxon>
        <taxon>Metazoa</taxon>
        <taxon>Ecdysozoa</taxon>
        <taxon>Nematoda</taxon>
        <taxon>Chromadorea</taxon>
        <taxon>Rhabditida</taxon>
        <taxon>Spirurina</taxon>
        <taxon>Ascaridomorpha</taxon>
        <taxon>Ascaridoidea</taxon>
        <taxon>Anisakidae</taxon>
        <taxon>Anisakis</taxon>
        <taxon>Anisakis simplex complex</taxon>
    </lineage>
</organism>
<protein>
    <submittedName>
        <fullName evidence="3">Syntaxin-6_N domain-containing protein</fullName>
    </submittedName>
</protein>
<reference evidence="1 2" key="2">
    <citation type="submission" date="2018-11" db="EMBL/GenBank/DDBJ databases">
        <authorList>
            <consortium name="Pathogen Informatics"/>
        </authorList>
    </citation>
    <scope>NUCLEOTIDE SEQUENCE [LARGE SCALE GENOMIC DNA]</scope>
</reference>
<reference evidence="3" key="1">
    <citation type="submission" date="2017-02" db="UniProtKB">
        <authorList>
            <consortium name="WormBaseParasite"/>
        </authorList>
    </citation>
    <scope>IDENTIFICATION</scope>
</reference>
<gene>
    <name evidence="1" type="ORF">ASIM_LOCUS8316</name>
</gene>
<evidence type="ECO:0000313" key="2">
    <source>
        <dbReference type="Proteomes" id="UP000267096"/>
    </source>
</evidence>
<dbReference type="WBParaSite" id="ASIM_0000857301-mRNA-1">
    <property type="protein sequence ID" value="ASIM_0000857301-mRNA-1"/>
    <property type="gene ID" value="ASIM_0000857301"/>
</dbReference>
<evidence type="ECO:0000313" key="1">
    <source>
        <dbReference type="EMBL" id="VDK31318.1"/>
    </source>
</evidence>
<keyword evidence="2" id="KW-1185">Reference proteome</keyword>
<dbReference type="AlphaFoldDB" id="A0A0M3JLP2"/>